<evidence type="ECO:0000256" key="4">
    <source>
        <dbReference type="ARBA" id="ARBA00022692"/>
    </source>
</evidence>
<feature type="transmembrane region" description="Helical" evidence="10">
    <location>
        <begin position="589"/>
        <end position="611"/>
    </location>
</feature>
<keyword evidence="7 10" id="KW-1133">Transmembrane helix</keyword>
<feature type="transmembrane region" description="Helical" evidence="10">
    <location>
        <begin position="719"/>
        <end position="739"/>
    </location>
</feature>
<comment type="subcellular location">
    <subcellularLocation>
        <location evidence="1">Membrane</location>
        <topology evidence="1">Multi-pass membrane protein</topology>
    </subcellularLocation>
</comment>
<evidence type="ECO:0000256" key="2">
    <source>
        <dbReference type="ARBA" id="ARBA00009726"/>
    </source>
</evidence>
<dbReference type="GO" id="GO:0140359">
    <property type="term" value="F:ABC-type transporter activity"/>
    <property type="evidence" value="ECO:0007669"/>
    <property type="project" value="InterPro"/>
</dbReference>
<dbReference type="Gene3D" id="3.40.50.300">
    <property type="entry name" value="P-loop containing nucleotide triphosphate hydrolases"/>
    <property type="match status" value="2"/>
</dbReference>
<dbReference type="InterPro" id="IPR036640">
    <property type="entry name" value="ABC1_TM_sf"/>
</dbReference>
<feature type="domain" description="ABC transmembrane type-1" evidence="11">
    <location>
        <begin position="648"/>
        <end position="888"/>
    </location>
</feature>
<dbReference type="InterPro" id="IPR050173">
    <property type="entry name" value="ABC_transporter_C-like"/>
</dbReference>
<keyword evidence="5" id="KW-0547">Nucleotide-binding</keyword>
<dbReference type="GO" id="GO:0016020">
    <property type="term" value="C:membrane"/>
    <property type="evidence" value="ECO:0007669"/>
    <property type="project" value="UniProtKB-SubCell"/>
</dbReference>
<dbReference type="FunCoup" id="A0A1X7VPC8">
    <property type="interactions" value="12"/>
</dbReference>
<dbReference type="InterPro" id="IPR011527">
    <property type="entry name" value="ABC1_TM_dom"/>
</dbReference>
<dbReference type="CDD" id="cd18579">
    <property type="entry name" value="ABC_6TM_ABCC_D1"/>
    <property type="match status" value="1"/>
</dbReference>
<dbReference type="SUPFAM" id="SSF52540">
    <property type="entry name" value="P-loop containing nucleoside triphosphate hydrolases"/>
    <property type="match status" value="1"/>
</dbReference>
<evidence type="ECO:0000256" key="7">
    <source>
        <dbReference type="ARBA" id="ARBA00022989"/>
    </source>
</evidence>
<proteinExistence type="inferred from homology"/>
<evidence type="ECO:0000256" key="3">
    <source>
        <dbReference type="ARBA" id="ARBA00022448"/>
    </source>
</evidence>
<accession>A0A1X7VPC8</accession>
<keyword evidence="4 10" id="KW-0812">Transmembrane</keyword>
<feature type="transmembrane region" description="Helical" evidence="10">
    <location>
        <begin position="745"/>
        <end position="765"/>
    </location>
</feature>
<dbReference type="FunFam" id="1.20.1560.10:FF:000014">
    <property type="entry name" value="Multidrug resistance-associated protein member 4"/>
    <property type="match status" value="1"/>
</dbReference>
<dbReference type="PANTHER" id="PTHR24223">
    <property type="entry name" value="ATP-BINDING CASSETTE SUB-FAMILY C"/>
    <property type="match status" value="1"/>
</dbReference>
<feature type="transmembrane region" description="Helical" evidence="10">
    <location>
        <begin position="838"/>
        <end position="855"/>
    </location>
</feature>
<dbReference type="Pfam" id="PF00005">
    <property type="entry name" value="ABC_tran"/>
    <property type="match status" value="1"/>
</dbReference>
<dbReference type="GO" id="GO:0005524">
    <property type="term" value="F:ATP binding"/>
    <property type="evidence" value="ECO:0007669"/>
    <property type="project" value="UniProtKB-KW"/>
</dbReference>
<feature type="transmembrane region" description="Helical" evidence="10">
    <location>
        <begin position="148"/>
        <end position="176"/>
    </location>
</feature>
<dbReference type="Pfam" id="PF00664">
    <property type="entry name" value="ABC_membrane"/>
    <property type="match status" value="2"/>
</dbReference>
<protein>
    <recommendedName>
        <fullName evidence="11">ABC transmembrane type-1 domain-containing protein</fullName>
    </recommendedName>
</protein>
<dbReference type="STRING" id="400682.A0A1X7VPC8"/>
<feature type="transmembrane region" description="Helical" evidence="10">
    <location>
        <begin position="250"/>
        <end position="272"/>
    </location>
</feature>
<dbReference type="InterPro" id="IPR027417">
    <property type="entry name" value="P-loop_NTPase"/>
</dbReference>
<dbReference type="AlphaFoldDB" id="A0A1X7VPC8"/>
<dbReference type="OrthoDB" id="6500128at2759"/>
<feature type="transmembrane region" description="Helical" evidence="10">
    <location>
        <begin position="648"/>
        <end position="674"/>
    </location>
</feature>
<dbReference type="InterPro" id="IPR044746">
    <property type="entry name" value="ABCC_6TM_D1"/>
</dbReference>
<evidence type="ECO:0000313" key="12">
    <source>
        <dbReference type="EnsemblMetazoa" id="Aqu2.1.41700_001"/>
    </source>
</evidence>
<name>A0A1X7VPC8_AMPQE</name>
<evidence type="ECO:0000256" key="5">
    <source>
        <dbReference type="ARBA" id="ARBA00022741"/>
    </source>
</evidence>
<dbReference type="PANTHER" id="PTHR24223:SF456">
    <property type="entry name" value="MULTIDRUG RESISTANCE-ASSOCIATED PROTEIN LETHAL(2)03659"/>
    <property type="match status" value="1"/>
</dbReference>
<dbReference type="PROSITE" id="PS50929">
    <property type="entry name" value="ABC_TM1F"/>
    <property type="match status" value="2"/>
</dbReference>
<dbReference type="Gene3D" id="1.20.1560.10">
    <property type="entry name" value="ABC transporter type 1, transmembrane domain"/>
    <property type="match status" value="2"/>
</dbReference>
<evidence type="ECO:0000256" key="1">
    <source>
        <dbReference type="ARBA" id="ARBA00004141"/>
    </source>
</evidence>
<feature type="transmembrane region" description="Helical" evidence="10">
    <location>
        <begin position="223"/>
        <end position="244"/>
    </location>
</feature>
<dbReference type="InParanoid" id="A0A1X7VPC8"/>
<sequence>MTSSQANGGTSKWTPQLAAHDGKKDYRRKVKYNPLCRAFFCWVDPLFWLGCGRSLEFSDLYAHPPEADSKYLLEKFNKYWSVELQRRREGRSPRLLLVWVKIFWWRVLFQGLLVFLQICCMAGVAEILGYITDYFVIESPTAADTRNAYLYAVGLGLVSLCIMLCHAMCFHIATLLGMYTRIIMTAASYNKILSLSQTAIGQLTVGHIVNLASNDVHKFDQAFLMYHYLWIGPLHVILTTYLMFLEVQWSAFIATALLVLQIPLQSVLAKVFTKIKLKAARLTDKRVKVMNEVISGIRVIKMYAWEYAFSDVVAAIRKSEIYKLLQFFAFFSVSSLYEAISRTTIMFLVFSVYVNISEEELTPRKVFVSLSLIQFVRLTSIRFLIICIQLLSNGRVAWIRIKNLLLMDDYWTNNIQEYQNINNSEDPTVICLQPMPSDSGANEVIVEDLTASWSMDENKLSLSNISFTVNKEKPLLAVVGKVGCGKGRVLVYGNARDVLKEDSGIFELLVDDTSTSDDGFKIRKQSISTGLEPQIAVEFSQKLETVEEEDDNEKPQKPESMPAEEPEVTHKLSVPAEERAHGNISVKTYFNYFLAGGGYIFTIFVLIIFAITEGNIVTADWWISDWADCESETNLNRSTCFLSDNERIGIYGGLVGSLTIFAALRAMLFFVLMLNASRVVHNRMFARVLRAPVLFFDTNPVGRILNRFSKDVGFLDDRLIISFNDFLSIFTRFLSTMIAATIANVYTLFAVGFVFVAAWTLRFYYLKTARDIKRLEALSRSPIYSHLSLTLQGLPTIRSYSMQSEAMNHFHTFQNQNTQAAYLYAVTERWFGMRIDSITSIFITIVALASIPVASTLNAGLIGLSLTYAVTLMGAFQYCIRQSAEVESLMVSAERVMAYGRLETEPSLETDPSISLSSDWPTKGHIELNNLSYRHSNEGPLVLRGITCNIKPSEKIGIVGRTGAGKSSLIGALFRLAEPTGSIKIDGVETTQLGLHDVRSNMSIIPQFSDYTVLTIAHRLDTVMDSDRIMILKSGKLIEFDVPHILLSQSSSYLSKLVEQTGPNNAERLRNIALESYNKLN</sequence>
<dbReference type="GO" id="GO:0016887">
    <property type="term" value="F:ATP hydrolysis activity"/>
    <property type="evidence" value="ECO:0007669"/>
    <property type="project" value="InterPro"/>
</dbReference>
<comment type="similarity">
    <text evidence="2">Belongs to the ABC transporter superfamily. ABCC family. Conjugate transporter (TC 3.A.1.208) subfamily.</text>
</comment>
<evidence type="ECO:0000256" key="9">
    <source>
        <dbReference type="SAM" id="MobiDB-lite"/>
    </source>
</evidence>
<evidence type="ECO:0000256" key="10">
    <source>
        <dbReference type="SAM" id="Phobius"/>
    </source>
</evidence>
<evidence type="ECO:0000256" key="8">
    <source>
        <dbReference type="ARBA" id="ARBA00023136"/>
    </source>
</evidence>
<organism evidence="12">
    <name type="scientific">Amphimedon queenslandica</name>
    <name type="common">Sponge</name>
    <dbReference type="NCBI Taxonomy" id="400682"/>
    <lineage>
        <taxon>Eukaryota</taxon>
        <taxon>Metazoa</taxon>
        <taxon>Porifera</taxon>
        <taxon>Demospongiae</taxon>
        <taxon>Heteroscleromorpha</taxon>
        <taxon>Haplosclerida</taxon>
        <taxon>Niphatidae</taxon>
        <taxon>Amphimedon</taxon>
    </lineage>
</organism>
<feature type="transmembrane region" description="Helical" evidence="10">
    <location>
        <begin position="95"/>
        <end position="128"/>
    </location>
</feature>
<feature type="domain" description="ABC transmembrane type-1" evidence="11">
    <location>
        <begin position="112"/>
        <end position="376"/>
    </location>
</feature>
<dbReference type="EnsemblMetazoa" id="Aqu2.1.41700_001">
    <property type="protein sequence ID" value="Aqu2.1.41700_001"/>
    <property type="gene ID" value="Aqu2.1.41700"/>
</dbReference>
<dbReference type="SUPFAM" id="SSF90123">
    <property type="entry name" value="ABC transporter transmembrane region"/>
    <property type="match status" value="2"/>
</dbReference>
<dbReference type="InterPro" id="IPR003439">
    <property type="entry name" value="ABC_transporter-like_ATP-bd"/>
</dbReference>
<evidence type="ECO:0000256" key="6">
    <source>
        <dbReference type="ARBA" id="ARBA00022840"/>
    </source>
</evidence>
<feature type="region of interest" description="Disordered" evidence="9">
    <location>
        <begin position="544"/>
        <end position="570"/>
    </location>
</feature>
<keyword evidence="6" id="KW-0067">ATP-binding</keyword>
<keyword evidence="3" id="KW-0813">Transport</keyword>
<keyword evidence="8 10" id="KW-0472">Membrane</keyword>
<dbReference type="eggNOG" id="KOG0054">
    <property type="taxonomic scope" value="Eukaryota"/>
</dbReference>
<reference evidence="12" key="1">
    <citation type="submission" date="2017-05" db="UniProtKB">
        <authorList>
            <consortium name="EnsemblMetazoa"/>
        </authorList>
    </citation>
    <scope>IDENTIFICATION</scope>
</reference>
<evidence type="ECO:0000259" key="11">
    <source>
        <dbReference type="PROSITE" id="PS50929"/>
    </source>
</evidence>